<dbReference type="EMBL" id="KN837206">
    <property type="protein sequence ID" value="KIJ33915.1"/>
    <property type="molecule type" value="Genomic_DNA"/>
</dbReference>
<keyword evidence="3" id="KW-1185">Reference proteome</keyword>
<evidence type="ECO:0000313" key="3">
    <source>
        <dbReference type="Proteomes" id="UP000054279"/>
    </source>
</evidence>
<name>A0A0C9V905_SPHS4</name>
<evidence type="ECO:0000256" key="1">
    <source>
        <dbReference type="SAM" id="MobiDB-lite"/>
    </source>
</evidence>
<gene>
    <name evidence="2" type="ORF">M422DRAFT_264051</name>
</gene>
<reference evidence="2 3" key="1">
    <citation type="submission" date="2014-06" db="EMBL/GenBank/DDBJ databases">
        <title>Evolutionary Origins and Diversification of the Mycorrhizal Mutualists.</title>
        <authorList>
            <consortium name="DOE Joint Genome Institute"/>
            <consortium name="Mycorrhizal Genomics Consortium"/>
            <person name="Kohler A."/>
            <person name="Kuo A."/>
            <person name="Nagy L.G."/>
            <person name="Floudas D."/>
            <person name="Copeland A."/>
            <person name="Barry K.W."/>
            <person name="Cichocki N."/>
            <person name="Veneault-Fourrey C."/>
            <person name="LaButti K."/>
            <person name="Lindquist E.A."/>
            <person name="Lipzen A."/>
            <person name="Lundell T."/>
            <person name="Morin E."/>
            <person name="Murat C."/>
            <person name="Riley R."/>
            <person name="Ohm R."/>
            <person name="Sun H."/>
            <person name="Tunlid A."/>
            <person name="Henrissat B."/>
            <person name="Grigoriev I.V."/>
            <person name="Hibbett D.S."/>
            <person name="Martin F."/>
        </authorList>
    </citation>
    <scope>NUCLEOTIDE SEQUENCE [LARGE SCALE GENOMIC DNA]</scope>
    <source>
        <strain evidence="2 3">SS14</strain>
    </source>
</reference>
<feature type="compositionally biased region" description="Basic residues" evidence="1">
    <location>
        <begin position="126"/>
        <end position="135"/>
    </location>
</feature>
<protein>
    <submittedName>
        <fullName evidence="2">Uncharacterized protein</fullName>
    </submittedName>
</protein>
<feature type="compositionally biased region" description="Low complexity" evidence="1">
    <location>
        <begin position="48"/>
        <end position="63"/>
    </location>
</feature>
<dbReference type="AlphaFoldDB" id="A0A0C9V905"/>
<dbReference type="Proteomes" id="UP000054279">
    <property type="component" value="Unassembled WGS sequence"/>
</dbReference>
<evidence type="ECO:0000313" key="2">
    <source>
        <dbReference type="EMBL" id="KIJ33915.1"/>
    </source>
</evidence>
<accession>A0A0C9V905</accession>
<feature type="region of interest" description="Disordered" evidence="1">
    <location>
        <begin position="31"/>
        <end position="167"/>
    </location>
</feature>
<dbReference type="HOGENOM" id="CLU_1595597_0_0_1"/>
<organism evidence="2 3">
    <name type="scientific">Sphaerobolus stellatus (strain SS14)</name>
    <dbReference type="NCBI Taxonomy" id="990650"/>
    <lineage>
        <taxon>Eukaryota</taxon>
        <taxon>Fungi</taxon>
        <taxon>Dikarya</taxon>
        <taxon>Basidiomycota</taxon>
        <taxon>Agaricomycotina</taxon>
        <taxon>Agaricomycetes</taxon>
        <taxon>Phallomycetidae</taxon>
        <taxon>Geastrales</taxon>
        <taxon>Sphaerobolaceae</taxon>
        <taxon>Sphaerobolus</taxon>
    </lineage>
</organism>
<proteinExistence type="predicted"/>
<sequence>MLHPPTATNSIRLARTLLSSHLSALCEWNGRARDGGSTGTSDDDSEPDTAVSASGFVAAVGSSHYPSKPIPASTQFRPGPSIDGSEGSGYWDGNFEGASDAGTKAAASNPADMKTTGSGSLDDRPRQHRPSRPTRQRLSPSPPPESQPQSTPRSYARKASGSAPTTS</sequence>